<dbReference type="SUPFAM" id="SSF51055">
    <property type="entry name" value="Carbohydrate binding domain"/>
    <property type="match status" value="1"/>
</dbReference>
<dbReference type="GO" id="GO:0005576">
    <property type="term" value="C:extracellular region"/>
    <property type="evidence" value="ECO:0007669"/>
    <property type="project" value="InterPro"/>
</dbReference>
<feature type="chain" id="PRO_5007276836" evidence="2">
    <location>
        <begin position="27"/>
        <end position="365"/>
    </location>
</feature>
<dbReference type="InterPro" id="IPR003610">
    <property type="entry name" value="CBM5/12"/>
</dbReference>
<dbReference type="Gene3D" id="1.20.141.10">
    <property type="entry name" value="Chitosanase, subunit A, domain 1"/>
    <property type="match status" value="1"/>
</dbReference>
<protein>
    <submittedName>
        <fullName evidence="4">Chitosanase domain protein</fullName>
    </submittedName>
</protein>
<evidence type="ECO:0000313" key="4">
    <source>
        <dbReference type="EMBL" id="AMO95218.1"/>
    </source>
</evidence>
<dbReference type="SUPFAM" id="SSF53955">
    <property type="entry name" value="Lysozyme-like"/>
    <property type="match status" value="1"/>
</dbReference>
<dbReference type="InterPro" id="IPR036573">
    <property type="entry name" value="CBM_sf_5/12"/>
</dbReference>
<dbReference type="Gene3D" id="2.10.10.20">
    <property type="entry name" value="Carbohydrate-binding module superfamily 5/12"/>
    <property type="match status" value="1"/>
</dbReference>
<evidence type="ECO:0000256" key="1">
    <source>
        <dbReference type="ARBA" id="ARBA00022801"/>
    </source>
</evidence>
<evidence type="ECO:0000256" key="2">
    <source>
        <dbReference type="SAM" id="SignalP"/>
    </source>
</evidence>
<dbReference type="RefSeq" id="WP_236904652.1">
    <property type="nucleotide sequence ID" value="NZ_CP013232.1"/>
</dbReference>
<evidence type="ECO:0000259" key="3">
    <source>
        <dbReference type="SMART" id="SM00495"/>
    </source>
</evidence>
<dbReference type="Proteomes" id="UP000072421">
    <property type="component" value="Chromosome"/>
</dbReference>
<dbReference type="PATRIC" id="fig|158899.10.peg.2539"/>
<dbReference type="AlphaFoldDB" id="A0A127PBR6"/>
<keyword evidence="2" id="KW-0732">Signal</keyword>
<dbReference type="GO" id="GO:0005975">
    <property type="term" value="P:carbohydrate metabolic process"/>
    <property type="evidence" value="ECO:0007669"/>
    <property type="project" value="InterPro"/>
</dbReference>
<keyword evidence="1" id="KW-0378">Hydrolase</keyword>
<dbReference type="InterPro" id="IPR023099">
    <property type="entry name" value="Glyco_hydro_46_N"/>
</dbReference>
<dbReference type="SMR" id="A0A127PBR6"/>
<dbReference type="InterPro" id="IPR000400">
    <property type="entry name" value="Glyco_hydro_46"/>
</dbReference>
<dbReference type="InterPro" id="IPR023346">
    <property type="entry name" value="Lysozyme-like_dom_sf"/>
</dbReference>
<dbReference type="Pfam" id="PF01374">
    <property type="entry name" value="Glyco_hydro_46"/>
    <property type="match status" value="2"/>
</dbReference>
<feature type="signal peptide" evidence="2">
    <location>
        <begin position="1"/>
        <end position="26"/>
    </location>
</feature>
<dbReference type="PROSITE" id="PS60000">
    <property type="entry name" value="CHITOSANASE_46_80"/>
    <property type="match status" value="1"/>
</dbReference>
<dbReference type="GO" id="GO:0030246">
    <property type="term" value="F:carbohydrate binding"/>
    <property type="evidence" value="ECO:0007669"/>
    <property type="project" value="InterPro"/>
</dbReference>
<sequence length="365" mass="38668">MRNVRKLLGVLPICCGMLAFSTSAAASGSAAGSQARLAVRIAPCDSAWNGATPYVSGNKVSYRGINYTAAYWTQGNYPASSSGSADSAQPWVAGPACRVAKVAAAASDHDANFSPATLQFLKTNTGLDGEQWDNIMKLVNKPEQDSLDWTKFYGYCEPLGDRRGYTIGIFGATTGGPNDTGPDGPALFKEYDAASGASSPSIAGGLTRAGVHGSMQGSILNITDSKTVFCGKIGGLQNNAAWREAMWHTFYNVYIKYSLQQARQRGFSSALTIGSFVDTALNQGADGDSGSLEGVLAKSGSSTNEKTFMTSFYAQRTKVVDTNEYNQPPNGKNRVKQWSSLLGMGETDLKDADAAVAKVTNWTLK</sequence>
<organism evidence="4">
    <name type="scientific">Collimonas fungivorans</name>
    <dbReference type="NCBI Taxonomy" id="158899"/>
    <lineage>
        <taxon>Bacteria</taxon>
        <taxon>Pseudomonadati</taxon>
        <taxon>Pseudomonadota</taxon>
        <taxon>Betaproteobacteria</taxon>
        <taxon>Burkholderiales</taxon>
        <taxon>Oxalobacteraceae</taxon>
        <taxon>Collimonas</taxon>
    </lineage>
</organism>
<proteinExistence type="predicted"/>
<gene>
    <name evidence="4" type="primary">csn</name>
    <name evidence="4" type="ORF">CFter6_2546</name>
</gene>
<dbReference type="CDD" id="cd12215">
    <property type="entry name" value="ChiC_BD"/>
    <property type="match status" value="1"/>
</dbReference>
<dbReference type="SMART" id="SM00495">
    <property type="entry name" value="ChtBD3"/>
    <property type="match status" value="1"/>
</dbReference>
<accession>A0A127PBR6</accession>
<dbReference type="EMBL" id="CP013232">
    <property type="protein sequence ID" value="AMO95218.1"/>
    <property type="molecule type" value="Genomic_DNA"/>
</dbReference>
<feature type="domain" description="Chitin-binding type-3" evidence="3">
    <location>
        <begin position="45"/>
        <end position="94"/>
    </location>
</feature>
<dbReference type="GO" id="GO:0016977">
    <property type="term" value="F:chitosanase activity"/>
    <property type="evidence" value="ECO:0007669"/>
    <property type="project" value="InterPro"/>
</dbReference>
<name>A0A127PBR6_9BURK</name>
<evidence type="ECO:0000313" key="5">
    <source>
        <dbReference type="Proteomes" id="UP000072421"/>
    </source>
</evidence>
<reference evidence="4 5" key="1">
    <citation type="submission" date="2015-11" db="EMBL/GenBank/DDBJ databases">
        <title>Exploring the genomic traits of fungus-feeding bacterial genus Collimonas.</title>
        <authorList>
            <person name="Song C."/>
            <person name="Schmidt R."/>
            <person name="de Jager V."/>
            <person name="Krzyzanowska D."/>
            <person name="Jongedijk E."/>
            <person name="Cankar K."/>
            <person name="Beekwilder J."/>
            <person name="van Veen A."/>
            <person name="de Boer W."/>
            <person name="van Veen J.A."/>
            <person name="Garbeva P."/>
        </authorList>
    </citation>
    <scope>NUCLEOTIDE SEQUENCE [LARGE SCALE GENOMIC DNA]</scope>
    <source>
        <strain evidence="4 5">Ter6</strain>
    </source>
</reference>
<dbReference type="Gene3D" id="3.30.386.10">
    <property type="entry name" value="Chitosanase, subunit A, domain 2"/>
    <property type="match status" value="1"/>
</dbReference>